<keyword evidence="3" id="KW-1185">Reference proteome</keyword>
<name>A0A4Y2DSD7_ARAVE</name>
<sequence>MDSLPSEMNPTLNAINAFDIQSSHSMKKCDKQGQWAELPSLPLERIYSFLNRDNQINMSQVCRNWSEGFNSPSVWKTFKFSFTESQLSMDPCPKIKCAEKYSRMFRHVVIDCIKTVNEHLIETWCKRLIVFFDILTRNSQLISLKVRWPEFFFILDTINCEEGLEKVIDRFVNSQQHLKRVEFYSCYFFFPISEFIKDMAKDHKEFPMHFVLRRFVDPIEPMDQGILDAAQSQHVLLCQRSQMFQELPTFQTDYLFIFESMSESQFAAINKLRKSQVSKMIFQCYGPIQSHFRGLTSDSWRFLKQLYTDLQIELYFETDSQSRPEVEFFIVPDMPITQMDYRFTVCKPEHSSIMEIDALFSHLRACKTNDHLVSFNLAWILPIPDLASIFIPFLQDCTKLKCLQLFIIYPANGIDLLARSWLENRPESLEKVVIDISDVGNEDNYRSLMNLVTKYVSLLKVIGLNLDVKLNYGKTIFRESS</sequence>
<gene>
    <name evidence="2" type="ORF">AVEN_1565_1</name>
</gene>
<dbReference type="Gene3D" id="3.80.10.10">
    <property type="entry name" value="Ribonuclease Inhibitor"/>
    <property type="match status" value="1"/>
</dbReference>
<evidence type="ECO:0000313" key="2">
    <source>
        <dbReference type="EMBL" id="GBM18936.1"/>
    </source>
</evidence>
<dbReference type="InterPro" id="IPR036047">
    <property type="entry name" value="F-box-like_dom_sf"/>
</dbReference>
<dbReference type="Gene3D" id="1.20.1280.50">
    <property type="match status" value="1"/>
</dbReference>
<dbReference type="AlphaFoldDB" id="A0A4Y2DSD7"/>
<evidence type="ECO:0000259" key="1">
    <source>
        <dbReference type="PROSITE" id="PS50181"/>
    </source>
</evidence>
<dbReference type="Pfam" id="PF00646">
    <property type="entry name" value="F-box"/>
    <property type="match status" value="1"/>
</dbReference>
<accession>A0A4Y2DSD7</accession>
<protein>
    <recommendedName>
        <fullName evidence="1">F-box domain-containing protein</fullName>
    </recommendedName>
</protein>
<proteinExistence type="predicted"/>
<dbReference type="EMBL" id="BGPR01000414">
    <property type="protein sequence ID" value="GBM18936.1"/>
    <property type="molecule type" value="Genomic_DNA"/>
</dbReference>
<dbReference type="Proteomes" id="UP000499080">
    <property type="component" value="Unassembled WGS sequence"/>
</dbReference>
<dbReference type="PANTHER" id="PTHR20872:SF1">
    <property type="entry name" value="F-BOX DOMAIN-CONTAINING PROTEIN"/>
    <property type="match status" value="1"/>
</dbReference>
<dbReference type="InterPro" id="IPR001810">
    <property type="entry name" value="F-box_dom"/>
</dbReference>
<dbReference type="InterPro" id="IPR032675">
    <property type="entry name" value="LRR_dom_sf"/>
</dbReference>
<dbReference type="PROSITE" id="PS50181">
    <property type="entry name" value="FBOX"/>
    <property type="match status" value="1"/>
</dbReference>
<evidence type="ECO:0000313" key="3">
    <source>
        <dbReference type="Proteomes" id="UP000499080"/>
    </source>
</evidence>
<organism evidence="2 3">
    <name type="scientific">Araneus ventricosus</name>
    <name type="common">Orbweaver spider</name>
    <name type="synonym">Epeira ventricosa</name>
    <dbReference type="NCBI Taxonomy" id="182803"/>
    <lineage>
        <taxon>Eukaryota</taxon>
        <taxon>Metazoa</taxon>
        <taxon>Ecdysozoa</taxon>
        <taxon>Arthropoda</taxon>
        <taxon>Chelicerata</taxon>
        <taxon>Arachnida</taxon>
        <taxon>Araneae</taxon>
        <taxon>Araneomorphae</taxon>
        <taxon>Entelegynae</taxon>
        <taxon>Araneoidea</taxon>
        <taxon>Araneidae</taxon>
        <taxon>Araneus</taxon>
    </lineage>
</organism>
<dbReference type="SUPFAM" id="SSF81383">
    <property type="entry name" value="F-box domain"/>
    <property type="match status" value="1"/>
</dbReference>
<dbReference type="PANTHER" id="PTHR20872">
    <property type="match status" value="1"/>
</dbReference>
<comment type="caution">
    <text evidence="2">The sequence shown here is derived from an EMBL/GenBank/DDBJ whole genome shotgun (WGS) entry which is preliminary data.</text>
</comment>
<reference evidence="2 3" key="1">
    <citation type="journal article" date="2019" name="Sci. Rep.">
        <title>Orb-weaving spider Araneus ventricosus genome elucidates the spidroin gene catalogue.</title>
        <authorList>
            <person name="Kono N."/>
            <person name="Nakamura H."/>
            <person name="Ohtoshi R."/>
            <person name="Moran D.A.P."/>
            <person name="Shinohara A."/>
            <person name="Yoshida Y."/>
            <person name="Fujiwara M."/>
            <person name="Mori M."/>
            <person name="Tomita M."/>
            <person name="Arakawa K."/>
        </authorList>
    </citation>
    <scope>NUCLEOTIDE SEQUENCE [LARGE SCALE GENOMIC DNA]</scope>
</reference>
<dbReference type="OrthoDB" id="6409609at2759"/>
<feature type="domain" description="F-box" evidence="1">
    <location>
        <begin position="32"/>
        <end position="78"/>
    </location>
</feature>